<dbReference type="InterPro" id="IPR028101">
    <property type="entry name" value="DUF4616"/>
</dbReference>
<name>A0A6P5AE25_BRABE</name>
<gene>
    <name evidence="3" type="primary">LOC109483005</name>
</gene>
<evidence type="ECO:0000313" key="3">
    <source>
        <dbReference type="RefSeq" id="XP_019641522.1"/>
    </source>
</evidence>
<dbReference type="RefSeq" id="XP_019641522.1">
    <property type="nucleotide sequence ID" value="XM_019785963.1"/>
</dbReference>
<feature type="region of interest" description="Disordered" evidence="1">
    <location>
        <begin position="1"/>
        <end position="45"/>
    </location>
</feature>
<dbReference type="AlphaFoldDB" id="A0A6P5AE25"/>
<sequence>MSHRTTPTGRQLSGLLSRSDKRKKTPKDSSGSSPGEAGPSNKDIWRALSTLSDAVSQFQGGLDSLKGEMKKGLDDIMAKIEEQPPPAPASTAATPTKVPSRLSRKVREIHNGLGDMEFKGAETFKSDHNRAVTKLIERALRDDPETGEQWHASHITKSCKNYHDTIRRREKSIALGKDEAQKKERKRTNRRTRLFDRRKLAGKAVLSRAEQEFLEGAKACLMSEEETDTEDCDRWLVKQPSWRSRKLEKILNKCKQAMEKKAKSRRATPRIPSDLPSSEATPTKVGRAYVRSRSEEEAAGGSQVETEEIEDGDEARSERDNENTGGESDMGSDSEGSDVEKEQTVRGKRVRDEENVQEEVNIVRRKRGRSSRIMIQDEDDTDDDLE</sequence>
<dbReference type="OrthoDB" id="8955704at2759"/>
<accession>A0A6P5AE25</accession>
<keyword evidence="2" id="KW-1185">Reference proteome</keyword>
<feature type="region of interest" description="Disordered" evidence="1">
    <location>
        <begin position="80"/>
        <end position="103"/>
    </location>
</feature>
<feature type="region of interest" description="Disordered" evidence="1">
    <location>
        <begin position="256"/>
        <end position="386"/>
    </location>
</feature>
<feature type="compositionally biased region" description="Basic and acidic residues" evidence="1">
    <location>
        <begin position="338"/>
        <end position="354"/>
    </location>
</feature>
<feature type="compositionally biased region" description="Polar residues" evidence="1">
    <location>
        <begin position="1"/>
        <end position="16"/>
    </location>
</feature>
<dbReference type="GeneID" id="109483005"/>
<dbReference type="Pfam" id="PF15394">
    <property type="entry name" value="DUF4616"/>
    <property type="match status" value="1"/>
</dbReference>
<feature type="compositionally biased region" description="Acidic residues" evidence="1">
    <location>
        <begin position="376"/>
        <end position="386"/>
    </location>
</feature>
<dbReference type="PANTHER" id="PTHR14375:SF2">
    <property type="entry name" value="SIMILAR TO RIKEN CDNA 4931414P19"/>
    <property type="match status" value="1"/>
</dbReference>
<reference evidence="3" key="1">
    <citation type="submission" date="2025-08" db="UniProtKB">
        <authorList>
            <consortium name="RefSeq"/>
        </authorList>
    </citation>
    <scope>IDENTIFICATION</scope>
    <source>
        <tissue evidence="3">Gonad</tissue>
    </source>
</reference>
<feature type="compositionally biased region" description="Low complexity" evidence="1">
    <location>
        <begin position="29"/>
        <end position="40"/>
    </location>
</feature>
<protein>
    <submittedName>
        <fullName evidence="3">Uncharacterized protein C14orf93-like</fullName>
    </submittedName>
</protein>
<evidence type="ECO:0000313" key="2">
    <source>
        <dbReference type="Proteomes" id="UP000515135"/>
    </source>
</evidence>
<evidence type="ECO:0000256" key="1">
    <source>
        <dbReference type="SAM" id="MobiDB-lite"/>
    </source>
</evidence>
<proteinExistence type="predicted"/>
<dbReference type="Proteomes" id="UP000515135">
    <property type="component" value="Unplaced"/>
</dbReference>
<dbReference type="KEGG" id="bbel:109483005"/>
<dbReference type="PANTHER" id="PTHR14375">
    <property type="entry name" value="SIMILAR TO RIKEN CDNA 4931414P19"/>
    <property type="match status" value="1"/>
</dbReference>
<organism evidence="2 3">
    <name type="scientific">Branchiostoma belcheri</name>
    <name type="common">Amphioxus</name>
    <dbReference type="NCBI Taxonomy" id="7741"/>
    <lineage>
        <taxon>Eukaryota</taxon>
        <taxon>Metazoa</taxon>
        <taxon>Chordata</taxon>
        <taxon>Cephalochordata</taxon>
        <taxon>Leptocardii</taxon>
        <taxon>Amphioxiformes</taxon>
        <taxon>Branchiostomatidae</taxon>
        <taxon>Branchiostoma</taxon>
    </lineage>
</organism>